<gene>
    <name evidence="4" type="ORF">LX81_02598</name>
</gene>
<feature type="compositionally biased region" description="Basic and acidic residues" evidence="3">
    <location>
        <begin position="11"/>
        <end position="24"/>
    </location>
</feature>
<comment type="similarity">
    <text evidence="1">Belongs to the short-chain dehydrogenases/reductases (SDR) family.</text>
</comment>
<evidence type="ECO:0000256" key="3">
    <source>
        <dbReference type="SAM" id="MobiDB-lite"/>
    </source>
</evidence>
<comment type="caution">
    <text evidence="4">The sequence shown here is derived from an EMBL/GenBank/DDBJ whole genome shotgun (WGS) entry which is preliminary data.</text>
</comment>
<dbReference type="InterPro" id="IPR036291">
    <property type="entry name" value="NAD(P)-bd_dom_sf"/>
</dbReference>
<dbReference type="PRINTS" id="PR00081">
    <property type="entry name" value="GDHRDH"/>
</dbReference>
<dbReference type="Gene3D" id="3.40.50.720">
    <property type="entry name" value="NAD(P)-binding Rossmann-like Domain"/>
    <property type="match status" value="1"/>
</dbReference>
<evidence type="ECO:0000256" key="1">
    <source>
        <dbReference type="ARBA" id="ARBA00006484"/>
    </source>
</evidence>
<evidence type="ECO:0000256" key="2">
    <source>
        <dbReference type="ARBA" id="ARBA00023002"/>
    </source>
</evidence>
<keyword evidence="2" id="KW-0560">Oxidoreductase</keyword>
<dbReference type="EMBL" id="QKZL01000011">
    <property type="protein sequence ID" value="PZX15010.1"/>
    <property type="molecule type" value="Genomic_DNA"/>
</dbReference>
<accession>A0A2W7N4K4</accession>
<organism evidence="4 5">
    <name type="scientific">Palleronia aestuarii</name>
    <dbReference type="NCBI Taxonomy" id="568105"/>
    <lineage>
        <taxon>Bacteria</taxon>
        <taxon>Pseudomonadati</taxon>
        <taxon>Pseudomonadota</taxon>
        <taxon>Alphaproteobacteria</taxon>
        <taxon>Rhodobacterales</taxon>
        <taxon>Roseobacteraceae</taxon>
        <taxon>Palleronia</taxon>
    </lineage>
</organism>
<sequence length="284" mass="30512">MTDAPDIPGQHQDKMPADEYKMDPAPDYTPRHPGVGKLKDKVAFITGGDSGIGRAVSVLFAREGAKVAIAYLDEDKDAEETKRLVEEEGSEALLIRGDLGVKDHATKAVEEAVAHFGKLDILINNAAQQWIDEDLTELSEERLRRVMDSNVMAYFFCTQAALPHLKEGASIVNTTSVNAFKGNDTLISYSTSRGASLAFSRSMAANLVDKGIRVNAVAPGPVWTPFIPGSMPDEMVEGFGSGSPMGRAGQPWEIATAYLFLCSSDGSFYTGQTLHPNGGMRVGA</sequence>
<dbReference type="PANTHER" id="PTHR48107">
    <property type="entry name" value="NADPH-DEPENDENT ALDEHYDE REDUCTASE-LIKE PROTEIN, CHLOROPLASTIC-RELATED"/>
    <property type="match status" value="1"/>
</dbReference>
<dbReference type="SUPFAM" id="SSF51735">
    <property type="entry name" value="NAD(P)-binding Rossmann-fold domains"/>
    <property type="match status" value="1"/>
</dbReference>
<dbReference type="InterPro" id="IPR002347">
    <property type="entry name" value="SDR_fam"/>
</dbReference>
<keyword evidence="5" id="KW-1185">Reference proteome</keyword>
<evidence type="ECO:0000313" key="4">
    <source>
        <dbReference type="EMBL" id="PZX15010.1"/>
    </source>
</evidence>
<reference evidence="4 5" key="1">
    <citation type="submission" date="2018-06" db="EMBL/GenBank/DDBJ databases">
        <title>Genomic Encyclopedia of Archaeal and Bacterial Type Strains, Phase II (KMG-II): from individual species to whole genera.</title>
        <authorList>
            <person name="Goeker M."/>
        </authorList>
    </citation>
    <scope>NUCLEOTIDE SEQUENCE [LARGE SCALE GENOMIC DNA]</scope>
    <source>
        <strain evidence="4 5">DSM 22009</strain>
    </source>
</reference>
<name>A0A2W7N4K4_9RHOB</name>
<dbReference type="GO" id="GO:0016614">
    <property type="term" value="F:oxidoreductase activity, acting on CH-OH group of donors"/>
    <property type="evidence" value="ECO:0007669"/>
    <property type="project" value="UniProtKB-ARBA"/>
</dbReference>
<dbReference type="OrthoDB" id="198783at2"/>
<evidence type="ECO:0000313" key="5">
    <source>
        <dbReference type="Proteomes" id="UP000248916"/>
    </source>
</evidence>
<dbReference type="Proteomes" id="UP000248916">
    <property type="component" value="Unassembled WGS sequence"/>
</dbReference>
<dbReference type="PRINTS" id="PR00080">
    <property type="entry name" value="SDRFAMILY"/>
</dbReference>
<dbReference type="AlphaFoldDB" id="A0A2W7N4K4"/>
<feature type="region of interest" description="Disordered" evidence="3">
    <location>
        <begin position="1"/>
        <end position="34"/>
    </location>
</feature>
<dbReference type="Pfam" id="PF13561">
    <property type="entry name" value="adh_short_C2"/>
    <property type="match status" value="1"/>
</dbReference>
<dbReference type="RefSeq" id="WP_111537730.1">
    <property type="nucleotide sequence ID" value="NZ_QKZL01000011.1"/>
</dbReference>
<proteinExistence type="inferred from homology"/>
<protein>
    <submittedName>
        <fullName evidence="4">NAD(P)-dependent dehydrogenase (Short-subunit alcohol dehydrogenase family)</fullName>
    </submittedName>
</protein>
<dbReference type="PANTHER" id="PTHR48107:SF16">
    <property type="entry name" value="NADPH-DEPENDENT ALDEHYDE REDUCTASE 1, CHLOROPLASTIC"/>
    <property type="match status" value="1"/>
</dbReference>
<dbReference type="FunFam" id="3.40.50.720:FF:000084">
    <property type="entry name" value="Short-chain dehydrogenase reductase"/>
    <property type="match status" value="1"/>
</dbReference>